<accession>A0A7W6LC00</accession>
<organism evidence="2 3">
    <name type="scientific">Rhizobium rhizoryzae</name>
    <dbReference type="NCBI Taxonomy" id="451876"/>
    <lineage>
        <taxon>Bacteria</taxon>
        <taxon>Pseudomonadati</taxon>
        <taxon>Pseudomonadota</taxon>
        <taxon>Alphaproteobacteria</taxon>
        <taxon>Hyphomicrobiales</taxon>
        <taxon>Rhizobiaceae</taxon>
        <taxon>Rhizobium/Agrobacterium group</taxon>
        <taxon>Rhizobium</taxon>
    </lineage>
</organism>
<dbReference type="PANTHER" id="PTHR13343:SF17">
    <property type="entry name" value="CELLULAR REPRESSOR OF E1A-STIMULATED GENES, ISOFORM A"/>
    <property type="match status" value="1"/>
</dbReference>
<dbReference type="Pfam" id="PF13883">
    <property type="entry name" value="CREG_beta-barrel"/>
    <property type="match status" value="1"/>
</dbReference>
<dbReference type="Proteomes" id="UP000519897">
    <property type="component" value="Unassembled WGS sequence"/>
</dbReference>
<evidence type="ECO:0000313" key="3">
    <source>
        <dbReference type="Proteomes" id="UP000519897"/>
    </source>
</evidence>
<keyword evidence="3" id="KW-1185">Reference proteome</keyword>
<proteinExistence type="predicted"/>
<dbReference type="AlphaFoldDB" id="A0A7W6LC00"/>
<dbReference type="PANTHER" id="PTHR13343">
    <property type="entry name" value="CREG1 PROTEIN"/>
    <property type="match status" value="1"/>
</dbReference>
<dbReference type="EMBL" id="JACIEC010000001">
    <property type="protein sequence ID" value="MBB4141601.1"/>
    <property type="molecule type" value="Genomic_DNA"/>
</dbReference>
<sequence length="164" mass="18015">MNDKPSVLRPTDDEARQLARQLMAEAPWVALAVLEPATGWPSISRTIIALDEDGVPFILVSALAAHTGALKTDGRCSFLAGEPGKGDPLAYPRLSVQAQAFQVTREHPDFPNLRDRFLNRHPKAQLYIDLPDFCFFRLMPQSGSLNGGFGKAFRLEGQDLVGRA</sequence>
<evidence type="ECO:0000313" key="2">
    <source>
        <dbReference type="EMBL" id="MBB4141601.1"/>
    </source>
</evidence>
<dbReference type="RefSeq" id="WP_165135145.1">
    <property type="nucleotide sequence ID" value="NZ_CP049250.1"/>
</dbReference>
<protein>
    <recommendedName>
        <fullName evidence="1">CREG-like beta-barrel domain-containing protein</fullName>
    </recommendedName>
</protein>
<reference evidence="2 3" key="1">
    <citation type="submission" date="2020-08" db="EMBL/GenBank/DDBJ databases">
        <title>Genomic Encyclopedia of Type Strains, Phase IV (KMG-IV): sequencing the most valuable type-strain genomes for metagenomic binning, comparative biology and taxonomic classification.</title>
        <authorList>
            <person name="Goeker M."/>
        </authorList>
    </citation>
    <scope>NUCLEOTIDE SEQUENCE [LARGE SCALE GENOMIC DNA]</scope>
    <source>
        <strain evidence="2 3">DSM 29514</strain>
    </source>
</reference>
<feature type="domain" description="CREG-like beta-barrel" evidence="1">
    <location>
        <begin position="10"/>
        <end position="152"/>
    </location>
</feature>
<dbReference type="InterPro" id="IPR012349">
    <property type="entry name" value="Split_barrel_FMN-bd"/>
</dbReference>
<dbReference type="InterPro" id="IPR014419">
    <property type="entry name" value="HutZ"/>
</dbReference>
<evidence type="ECO:0000259" key="1">
    <source>
        <dbReference type="Pfam" id="PF13883"/>
    </source>
</evidence>
<dbReference type="PIRSF" id="PIRSF004633">
    <property type="entry name" value="UCP_PLP_oxd"/>
    <property type="match status" value="1"/>
</dbReference>
<dbReference type="GO" id="GO:0005737">
    <property type="term" value="C:cytoplasm"/>
    <property type="evidence" value="ECO:0007669"/>
    <property type="project" value="UniProtKB-ARBA"/>
</dbReference>
<dbReference type="SUPFAM" id="SSF50475">
    <property type="entry name" value="FMN-binding split barrel"/>
    <property type="match status" value="1"/>
</dbReference>
<dbReference type="InterPro" id="IPR055343">
    <property type="entry name" value="CREG_beta-barrel"/>
</dbReference>
<gene>
    <name evidence="2" type="ORF">GGQ72_000100</name>
</gene>
<comment type="caution">
    <text evidence="2">The sequence shown here is derived from an EMBL/GenBank/DDBJ whole genome shotgun (WGS) entry which is preliminary data.</text>
</comment>
<name>A0A7W6LC00_9HYPH</name>
<dbReference type="Gene3D" id="2.30.110.10">
    <property type="entry name" value="Electron Transport, Fmn-binding Protein, Chain A"/>
    <property type="match status" value="1"/>
</dbReference>